<sequence length="146" mass="17088">MKKWQAALMMLIIFIGGYLAGIYFSKEEVSREIRVGYQDRDRDDVIHFKNIIKNTENQSAVDNIMMIFMKREKIAAPDVNLEKPDIYLEVLSPKQFTGLIDSRIWFRGDGAVIAERSGESWEDVIYYAISKQDADYLKQIVEYDKY</sequence>
<dbReference type="Proteomes" id="UP000323317">
    <property type="component" value="Unassembled WGS sequence"/>
</dbReference>
<evidence type="ECO:0000256" key="1">
    <source>
        <dbReference type="SAM" id="Phobius"/>
    </source>
</evidence>
<keyword evidence="1" id="KW-0472">Membrane</keyword>
<keyword evidence="1" id="KW-0812">Transmembrane</keyword>
<reference evidence="2 3" key="1">
    <citation type="submission" date="2019-08" db="EMBL/GenBank/DDBJ databases">
        <title>Bacillus genomes from the desert of Cuatro Cienegas, Coahuila.</title>
        <authorList>
            <person name="Olmedo-Alvarez G."/>
        </authorList>
    </citation>
    <scope>NUCLEOTIDE SEQUENCE [LARGE SCALE GENOMIC DNA]</scope>
    <source>
        <strain evidence="2 3">CH40_1T</strain>
    </source>
</reference>
<keyword evidence="1" id="KW-1133">Transmembrane helix</keyword>
<organism evidence="2 3">
    <name type="scientific">Rossellomorea vietnamensis</name>
    <dbReference type="NCBI Taxonomy" id="218284"/>
    <lineage>
        <taxon>Bacteria</taxon>
        <taxon>Bacillati</taxon>
        <taxon>Bacillota</taxon>
        <taxon>Bacilli</taxon>
        <taxon>Bacillales</taxon>
        <taxon>Bacillaceae</taxon>
        <taxon>Rossellomorea</taxon>
    </lineage>
</organism>
<evidence type="ECO:0000313" key="2">
    <source>
        <dbReference type="EMBL" id="TYR73971.1"/>
    </source>
</evidence>
<dbReference type="AlphaFoldDB" id="A0A5D4K9B4"/>
<evidence type="ECO:0000313" key="3">
    <source>
        <dbReference type="Proteomes" id="UP000323317"/>
    </source>
</evidence>
<dbReference type="EMBL" id="VTEH01000014">
    <property type="protein sequence ID" value="TYR73971.1"/>
    <property type="molecule type" value="Genomic_DNA"/>
</dbReference>
<comment type="caution">
    <text evidence="2">The sequence shown here is derived from an EMBL/GenBank/DDBJ whole genome shotgun (WGS) entry which is preliminary data.</text>
</comment>
<name>A0A5D4K9B4_9BACI</name>
<accession>A0A5D4K9B4</accession>
<protein>
    <submittedName>
        <fullName evidence="2">Uncharacterized protein</fullName>
    </submittedName>
</protein>
<feature type="transmembrane region" description="Helical" evidence="1">
    <location>
        <begin position="6"/>
        <end position="24"/>
    </location>
</feature>
<dbReference type="RefSeq" id="WP_148947806.1">
    <property type="nucleotide sequence ID" value="NZ_VTEH01000014.1"/>
</dbReference>
<proteinExistence type="predicted"/>
<gene>
    <name evidence="2" type="ORF">FZC79_16050</name>
</gene>